<dbReference type="EMBL" id="MDEO01000035">
    <property type="protein sequence ID" value="OCX14298.1"/>
    <property type="molecule type" value="Genomic_DNA"/>
</dbReference>
<dbReference type="PANTHER" id="PTHR43283:SF14">
    <property type="entry name" value="BLL8153 PROTEIN"/>
    <property type="match status" value="1"/>
</dbReference>
<dbReference type="SUPFAM" id="SSF56601">
    <property type="entry name" value="beta-lactamase/transpeptidase-like"/>
    <property type="match status" value="1"/>
</dbReference>
<proteinExistence type="predicted"/>
<gene>
    <name evidence="3" type="ORF">QV13_17530</name>
</gene>
<dbReference type="PANTHER" id="PTHR43283">
    <property type="entry name" value="BETA-LACTAMASE-RELATED"/>
    <property type="match status" value="1"/>
</dbReference>
<dbReference type="InterPro" id="IPR012338">
    <property type="entry name" value="Beta-lactam/transpept-like"/>
</dbReference>
<keyword evidence="4" id="KW-1185">Reference proteome</keyword>
<dbReference type="AlphaFoldDB" id="A0A1C2DHR2"/>
<feature type="domain" description="Beta-lactamase-related" evidence="2">
    <location>
        <begin position="103"/>
        <end position="391"/>
    </location>
</feature>
<evidence type="ECO:0000256" key="1">
    <source>
        <dbReference type="SAM" id="Phobius"/>
    </source>
</evidence>
<dbReference type="RefSeq" id="WP_024924848.1">
    <property type="nucleotide sequence ID" value="NZ_MDEO01000035.1"/>
</dbReference>
<dbReference type="STRING" id="1566387.QV13_17530"/>
<dbReference type="Gene3D" id="3.40.710.10">
    <property type="entry name" value="DD-peptidase/beta-lactamase superfamily"/>
    <property type="match status" value="1"/>
</dbReference>
<protein>
    <submittedName>
        <fullName evidence="3">6-aminohexanoate hydrolase</fullName>
    </submittedName>
</protein>
<feature type="transmembrane region" description="Helical" evidence="1">
    <location>
        <begin position="7"/>
        <end position="26"/>
    </location>
</feature>
<keyword evidence="1" id="KW-0472">Membrane</keyword>
<name>A0A1C2DHR2_9HYPH</name>
<dbReference type="OrthoDB" id="9814204at2"/>
<evidence type="ECO:0000313" key="3">
    <source>
        <dbReference type="EMBL" id="OCX14298.1"/>
    </source>
</evidence>
<reference evidence="3 4" key="1">
    <citation type="submission" date="2016-08" db="EMBL/GenBank/DDBJ databases">
        <title>Whole genome sequence of Mesorhizobium sp. strain UASWS1009 isolated from industrial sewage.</title>
        <authorList>
            <person name="Crovadore J."/>
            <person name="Calmin G."/>
            <person name="Chablais R."/>
            <person name="Cochard B."/>
            <person name="Lefort F."/>
        </authorList>
    </citation>
    <scope>NUCLEOTIDE SEQUENCE [LARGE SCALE GENOMIC DNA]</scope>
    <source>
        <strain evidence="3 4">UASWS1009</strain>
    </source>
</reference>
<keyword evidence="3" id="KW-0378">Hydrolase</keyword>
<comment type="caution">
    <text evidence="3">The sequence shown here is derived from an EMBL/GenBank/DDBJ whole genome shotgun (WGS) entry which is preliminary data.</text>
</comment>
<evidence type="ECO:0000313" key="4">
    <source>
        <dbReference type="Proteomes" id="UP000094412"/>
    </source>
</evidence>
<dbReference type="InterPro" id="IPR050789">
    <property type="entry name" value="Diverse_Enzym_Activities"/>
</dbReference>
<evidence type="ECO:0000259" key="2">
    <source>
        <dbReference type="Pfam" id="PF00144"/>
    </source>
</evidence>
<keyword evidence="1" id="KW-0812">Transmembrane</keyword>
<dbReference type="GO" id="GO:0016787">
    <property type="term" value="F:hydrolase activity"/>
    <property type="evidence" value="ECO:0007669"/>
    <property type="project" value="UniProtKB-KW"/>
</dbReference>
<keyword evidence="1" id="KW-1133">Transmembrane helix</keyword>
<sequence>MRTFWRWALRVVVLTVVVALVGGFVFRQKIKELHAVYIYANLFKPDVIDENFRSFYKTYPSVRIERGAEVSDLPKAERPLPETYVSGGETRTIADWIEQSQTTGLLVIKDGVIVHEEYRRGNSAQTQSIAMSVSKSTISFLIGNAVADGLIKLDDPVEKYAPLLAEGGYKGVKVKNVLQMASGVGFNEDYGDLNSDVVRYIIQILTGSVDDFTAHLKNERPQGTVNRYVSADTQVLGMVLEGATGKPLPDYFKERLWSRLGPEADAYWLVDQKKETIAAGGLNAVLRDYARFGLLYLNEGRNWKGEQIVPAVWVHASVTPDAPYLMPGREDAAAGVPFGYGYQWWIPGKPQGDFSAIGIYGQFIYVNPARKVVIAKTSAYVDYNNSGNAMEYATIDAFQAIANAL</sequence>
<accession>A0A1C2DHR2</accession>
<dbReference type="Proteomes" id="UP000094412">
    <property type="component" value="Unassembled WGS sequence"/>
</dbReference>
<dbReference type="Pfam" id="PF00144">
    <property type="entry name" value="Beta-lactamase"/>
    <property type="match status" value="1"/>
</dbReference>
<organism evidence="3 4">
    <name type="scientific">Mesorhizobium hungaricum</name>
    <dbReference type="NCBI Taxonomy" id="1566387"/>
    <lineage>
        <taxon>Bacteria</taxon>
        <taxon>Pseudomonadati</taxon>
        <taxon>Pseudomonadota</taxon>
        <taxon>Alphaproteobacteria</taxon>
        <taxon>Hyphomicrobiales</taxon>
        <taxon>Phyllobacteriaceae</taxon>
        <taxon>Mesorhizobium</taxon>
    </lineage>
</organism>
<dbReference type="InterPro" id="IPR001466">
    <property type="entry name" value="Beta-lactam-related"/>
</dbReference>